<evidence type="ECO:0000256" key="1">
    <source>
        <dbReference type="SAM" id="SignalP"/>
    </source>
</evidence>
<reference evidence="2 3" key="1">
    <citation type="journal article" date="2018" name="Front. Microbiol.">
        <title>Genome-Wide Analysis of Corynespora cassiicola Leaf Fall Disease Putative Effectors.</title>
        <authorList>
            <person name="Lopez D."/>
            <person name="Ribeiro S."/>
            <person name="Label P."/>
            <person name="Fumanal B."/>
            <person name="Venisse J.S."/>
            <person name="Kohler A."/>
            <person name="de Oliveira R.R."/>
            <person name="Labutti K."/>
            <person name="Lipzen A."/>
            <person name="Lail K."/>
            <person name="Bauer D."/>
            <person name="Ohm R.A."/>
            <person name="Barry K.W."/>
            <person name="Spatafora J."/>
            <person name="Grigoriev I.V."/>
            <person name="Martin F.M."/>
            <person name="Pujade-Renaud V."/>
        </authorList>
    </citation>
    <scope>NUCLEOTIDE SEQUENCE [LARGE SCALE GENOMIC DNA]</scope>
    <source>
        <strain evidence="2 3">Philippines</strain>
    </source>
</reference>
<keyword evidence="1" id="KW-0732">Signal</keyword>
<gene>
    <name evidence="2" type="ORF">BS50DRAFT_190789</name>
</gene>
<sequence length="222" mass="25719">MHKTGLGILWLWLFSQTFFSTYAKERTIYAPRGGKEAACRIPSDNRHRRPSPMTITHVRSCQFPSARLYNFAFSQTAARTFVPVQRLTDLRNDFHMSHLEGGIDGMLLKRRRAGDYASMVLVIERVLKYAYSNFAERTSPKYRRILSLLPKRSWTPTMLVRQRDDILHIIRKNPYYTAGNRGVSPRAPVLVSTRLHPDLGVVDQLMHHRSRPPVPELDTPKF</sequence>
<dbReference type="EMBL" id="KZ678129">
    <property type="protein sequence ID" value="PSN73573.1"/>
    <property type="molecule type" value="Genomic_DNA"/>
</dbReference>
<keyword evidence="3" id="KW-1185">Reference proteome</keyword>
<evidence type="ECO:0000313" key="2">
    <source>
        <dbReference type="EMBL" id="PSN73573.1"/>
    </source>
</evidence>
<accession>A0A2T2P7H1</accession>
<proteinExistence type="predicted"/>
<dbReference type="Proteomes" id="UP000240883">
    <property type="component" value="Unassembled WGS sequence"/>
</dbReference>
<feature type="chain" id="PRO_5015762060" evidence="1">
    <location>
        <begin position="24"/>
        <end position="222"/>
    </location>
</feature>
<dbReference type="AlphaFoldDB" id="A0A2T2P7H1"/>
<protein>
    <submittedName>
        <fullName evidence="2">Uncharacterized protein</fullName>
    </submittedName>
</protein>
<feature type="signal peptide" evidence="1">
    <location>
        <begin position="1"/>
        <end position="23"/>
    </location>
</feature>
<organism evidence="2 3">
    <name type="scientific">Corynespora cassiicola Philippines</name>
    <dbReference type="NCBI Taxonomy" id="1448308"/>
    <lineage>
        <taxon>Eukaryota</taxon>
        <taxon>Fungi</taxon>
        <taxon>Dikarya</taxon>
        <taxon>Ascomycota</taxon>
        <taxon>Pezizomycotina</taxon>
        <taxon>Dothideomycetes</taxon>
        <taxon>Pleosporomycetidae</taxon>
        <taxon>Pleosporales</taxon>
        <taxon>Corynesporascaceae</taxon>
        <taxon>Corynespora</taxon>
    </lineage>
</organism>
<name>A0A2T2P7H1_CORCC</name>
<evidence type="ECO:0000313" key="3">
    <source>
        <dbReference type="Proteomes" id="UP000240883"/>
    </source>
</evidence>